<dbReference type="PROSITE" id="PS00463">
    <property type="entry name" value="ZN2_CY6_FUNGAL_1"/>
    <property type="match status" value="1"/>
</dbReference>
<name>G7E990_MIXOS</name>
<feature type="coiled-coil region" evidence="6">
    <location>
        <begin position="89"/>
        <end position="116"/>
    </location>
</feature>
<keyword evidence="6" id="KW-0175">Coiled coil</keyword>
<proteinExistence type="predicted"/>
<dbReference type="PROSITE" id="PS50048">
    <property type="entry name" value="ZN2_CY6_FUNGAL_2"/>
    <property type="match status" value="1"/>
</dbReference>
<sequence>MSDHAHEHSLASEPVGYGNNQFAESAMESTINSASPLKRSTRACTACRKGKNRCEGMEDPPCKRCKAGNLECKFERPLKDSQAGLSQRVIHLETHIEQLQNQNHQLIQHLDALEKFIQQALPKFKTTHPVTVGAALAGATSAAPAAEGVYDPSLHQVSSYRDSDDLSTSNGNLKRARIDQKGGFDVLAEAASQAAPAGPI</sequence>
<feature type="domain" description="Zn(2)-C6 fungal-type" evidence="7">
    <location>
        <begin position="43"/>
        <end position="74"/>
    </location>
</feature>
<dbReference type="InterPro" id="IPR051089">
    <property type="entry name" value="prtT"/>
</dbReference>
<dbReference type="InterPro" id="IPR036864">
    <property type="entry name" value="Zn2-C6_fun-type_DNA-bd_sf"/>
</dbReference>
<keyword evidence="4" id="KW-0804">Transcription</keyword>
<keyword evidence="9" id="KW-1185">Reference proteome</keyword>
<accession>G7E990</accession>
<keyword evidence="2" id="KW-0805">Transcription regulation</keyword>
<dbReference type="STRING" id="764103.G7E990"/>
<dbReference type="GO" id="GO:0005634">
    <property type="term" value="C:nucleus"/>
    <property type="evidence" value="ECO:0007669"/>
    <property type="project" value="UniProtKB-SubCell"/>
</dbReference>
<dbReference type="RefSeq" id="XP_014568454.1">
    <property type="nucleotide sequence ID" value="XM_014712968.1"/>
</dbReference>
<dbReference type="OrthoDB" id="39175at2759"/>
<reference evidence="8 9" key="1">
    <citation type="journal article" date="2011" name="J. Gen. Appl. Microbiol.">
        <title>Draft genome sequencing of the enigmatic basidiomycete Mixia osmundae.</title>
        <authorList>
            <person name="Nishida H."/>
            <person name="Nagatsuka Y."/>
            <person name="Sugiyama J."/>
        </authorList>
    </citation>
    <scope>NUCLEOTIDE SEQUENCE [LARGE SCALE GENOMIC DNA]</scope>
    <source>
        <strain evidence="9">CBS 9802 / IAM 14324 / JCM 22182 / KY 12970</strain>
    </source>
</reference>
<dbReference type="HOGENOM" id="CLU_1366553_0_0_1"/>
<dbReference type="AlphaFoldDB" id="G7E990"/>
<protein>
    <recommendedName>
        <fullName evidence="7">Zn(2)-C6 fungal-type domain-containing protein</fullName>
    </recommendedName>
</protein>
<evidence type="ECO:0000256" key="6">
    <source>
        <dbReference type="SAM" id="Coils"/>
    </source>
</evidence>
<dbReference type="PANTHER" id="PTHR31845:SF17">
    <property type="entry name" value="ZN(II)2CYS6 TRANSCRIPTION FACTOR (EUROFUNG)"/>
    <property type="match status" value="1"/>
</dbReference>
<dbReference type="Gene3D" id="4.10.240.10">
    <property type="entry name" value="Zn(2)-C6 fungal-type DNA-binding domain"/>
    <property type="match status" value="1"/>
</dbReference>
<comment type="caution">
    <text evidence="8">The sequence shown here is derived from an EMBL/GenBank/DDBJ whole genome shotgun (WGS) entry which is preliminary data.</text>
</comment>
<comment type="subcellular location">
    <subcellularLocation>
        <location evidence="1">Nucleus</location>
    </subcellularLocation>
</comment>
<evidence type="ECO:0000256" key="2">
    <source>
        <dbReference type="ARBA" id="ARBA00023015"/>
    </source>
</evidence>
<dbReference type="GO" id="GO:0000976">
    <property type="term" value="F:transcription cis-regulatory region binding"/>
    <property type="evidence" value="ECO:0007669"/>
    <property type="project" value="TreeGrafter"/>
</dbReference>
<dbReference type="Pfam" id="PF00172">
    <property type="entry name" value="Zn_clus"/>
    <property type="match status" value="1"/>
</dbReference>
<dbReference type="PANTHER" id="PTHR31845">
    <property type="entry name" value="FINGER DOMAIN PROTEIN, PUTATIVE-RELATED"/>
    <property type="match status" value="1"/>
</dbReference>
<organism evidence="8 9">
    <name type="scientific">Mixia osmundae (strain CBS 9802 / IAM 14324 / JCM 22182 / KY 12970)</name>
    <dbReference type="NCBI Taxonomy" id="764103"/>
    <lineage>
        <taxon>Eukaryota</taxon>
        <taxon>Fungi</taxon>
        <taxon>Dikarya</taxon>
        <taxon>Basidiomycota</taxon>
        <taxon>Pucciniomycotina</taxon>
        <taxon>Mixiomycetes</taxon>
        <taxon>Mixiales</taxon>
        <taxon>Mixiaceae</taxon>
        <taxon>Mixia</taxon>
    </lineage>
</organism>
<keyword evidence="3" id="KW-0238">DNA-binding</keyword>
<evidence type="ECO:0000256" key="3">
    <source>
        <dbReference type="ARBA" id="ARBA00023125"/>
    </source>
</evidence>
<dbReference type="SMART" id="SM00066">
    <property type="entry name" value="GAL4"/>
    <property type="match status" value="1"/>
</dbReference>
<dbReference type="GO" id="GO:0008270">
    <property type="term" value="F:zinc ion binding"/>
    <property type="evidence" value="ECO:0007669"/>
    <property type="project" value="InterPro"/>
</dbReference>
<dbReference type="Proteomes" id="UP000009131">
    <property type="component" value="Unassembled WGS sequence"/>
</dbReference>
<evidence type="ECO:0000256" key="1">
    <source>
        <dbReference type="ARBA" id="ARBA00004123"/>
    </source>
</evidence>
<dbReference type="InterPro" id="IPR001138">
    <property type="entry name" value="Zn2Cys6_DnaBD"/>
</dbReference>
<evidence type="ECO:0000259" key="7">
    <source>
        <dbReference type="PROSITE" id="PS50048"/>
    </source>
</evidence>
<keyword evidence="5" id="KW-0539">Nucleus</keyword>
<dbReference type="EMBL" id="BABT02000220">
    <property type="protein sequence ID" value="GAA99209.1"/>
    <property type="molecule type" value="Genomic_DNA"/>
</dbReference>
<dbReference type="InParanoid" id="G7E990"/>
<dbReference type="SUPFAM" id="SSF57701">
    <property type="entry name" value="Zn2/Cys6 DNA-binding domain"/>
    <property type="match status" value="1"/>
</dbReference>
<gene>
    <name evidence="8" type="primary">Mo05902</name>
    <name evidence="8" type="ORF">E5Q_05902</name>
</gene>
<evidence type="ECO:0000313" key="8">
    <source>
        <dbReference type="EMBL" id="GAA99209.1"/>
    </source>
</evidence>
<dbReference type="GO" id="GO:0000981">
    <property type="term" value="F:DNA-binding transcription factor activity, RNA polymerase II-specific"/>
    <property type="evidence" value="ECO:0007669"/>
    <property type="project" value="InterPro"/>
</dbReference>
<evidence type="ECO:0000313" key="9">
    <source>
        <dbReference type="Proteomes" id="UP000009131"/>
    </source>
</evidence>
<reference evidence="8 9" key="2">
    <citation type="journal article" date="2012" name="Open Biol.">
        <title>Characteristics of nucleosomes and linker DNA regions on the genome of the basidiomycete Mixia osmundae revealed by mono- and dinucleosome mapping.</title>
        <authorList>
            <person name="Nishida H."/>
            <person name="Kondo S."/>
            <person name="Matsumoto T."/>
            <person name="Suzuki Y."/>
            <person name="Yoshikawa H."/>
            <person name="Taylor T.D."/>
            <person name="Sugiyama J."/>
        </authorList>
    </citation>
    <scope>NUCLEOTIDE SEQUENCE [LARGE SCALE GENOMIC DNA]</scope>
    <source>
        <strain evidence="9">CBS 9802 / IAM 14324 / JCM 22182 / KY 12970</strain>
    </source>
</reference>
<evidence type="ECO:0000256" key="5">
    <source>
        <dbReference type="ARBA" id="ARBA00023242"/>
    </source>
</evidence>
<evidence type="ECO:0000256" key="4">
    <source>
        <dbReference type="ARBA" id="ARBA00023163"/>
    </source>
</evidence>
<dbReference type="CDD" id="cd00067">
    <property type="entry name" value="GAL4"/>
    <property type="match status" value="1"/>
</dbReference>